<dbReference type="SUPFAM" id="SSF161065">
    <property type="entry name" value="ATP synthase D chain-like"/>
    <property type="match status" value="1"/>
</dbReference>
<dbReference type="GO" id="GO:0015078">
    <property type="term" value="F:proton transmembrane transporter activity"/>
    <property type="evidence" value="ECO:0007669"/>
    <property type="project" value="InterPro"/>
</dbReference>
<sequence length="235" mass="26855">MSVVSRLFRRSVMKRSRSACARAASTAVAHFNSGKDLNEKWLARLRVTSHTFKASESYANLSGLIDMYNKDSKNTGLKKIDWEEWEDKIHTPQIVEKLKAKYEHFMNSEYDVEDAASRVESRTEKLESLDIAITYNYSLWLTHYIEHITFMEGMRNLGDITDMSEKEVARLGPHLQVAAQMNFEIGDITPEDYNEYNVADRLVTQFSWGSKYNPPFVHSSDALNSVAATLGKLGK</sequence>
<reference evidence="1" key="1">
    <citation type="submission" date="2021-01" db="EMBL/GenBank/DDBJ databases">
        <authorList>
            <person name="Corre E."/>
            <person name="Pelletier E."/>
            <person name="Niang G."/>
            <person name="Scheremetjew M."/>
            <person name="Finn R."/>
            <person name="Kale V."/>
            <person name="Holt S."/>
            <person name="Cochrane G."/>
            <person name="Meng A."/>
            <person name="Brown T."/>
            <person name="Cohen L."/>
        </authorList>
    </citation>
    <scope>NUCLEOTIDE SEQUENCE</scope>
    <source>
        <strain evidence="1">FSP1.4</strain>
    </source>
</reference>
<organism evidence="1">
    <name type="scientific">Euplotes harpa</name>
    <dbReference type="NCBI Taxonomy" id="151035"/>
    <lineage>
        <taxon>Eukaryota</taxon>
        <taxon>Sar</taxon>
        <taxon>Alveolata</taxon>
        <taxon>Ciliophora</taxon>
        <taxon>Intramacronucleata</taxon>
        <taxon>Spirotrichea</taxon>
        <taxon>Hypotrichia</taxon>
        <taxon>Euplotida</taxon>
        <taxon>Euplotidae</taxon>
        <taxon>Euplotes</taxon>
    </lineage>
</organism>
<dbReference type="GO" id="GO:0045259">
    <property type="term" value="C:proton-transporting ATP synthase complex"/>
    <property type="evidence" value="ECO:0007669"/>
    <property type="project" value="InterPro"/>
</dbReference>
<protein>
    <submittedName>
        <fullName evidence="1">Uncharacterized protein</fullName>
    </submittedName>
</protein>
<name>A0A7S3NAG0_9SPIT</name>
<proteinExistence type="predicted"/>
<dbReference type="Gene3D" id="6.10.280.70">
    <property type="match status" value="1"/>
</dbReference>
<gene>
    <name evidence="1" type="ORF">EHAR0213_LOCUS6851</name>
</gene>
<accession>A0A7S3NAG0</accession>
<dbReference type="InterPro" id="IPR036228">
    <property type="entry name" value="ATP_synth_F0_dsu_sf_mt"/>
</dbReference>
<dbReference type="AlphaFoldDB" id="A0A7S3NAG0"/>
<dbReference type="EMBL" id="HBII01016159">
    <property type="protein sequence ID" value="CAE0347940.1"/>
    <property type="molecule type" value="Transcribed_RNA"/>
</dbReference>
<evidence type="ECO:0000313" key="1">
    <source>
        <dbReference type="EMBL" id="CAE0347940.1"/>
    </source>
</evidence>
<dbReference type="GO" id="GO:0015986">
    <property type="term" value="P:proton motive force-driven ATP synthesis"/>
    <property type="evidence" value="ECO:0007669"/>
    <property type="project" value="InterPro"/>
</dbReference>